<feature type="transmembrane region" description="Helical" evidence="6">
    <location>
        <begin position="184"/>
        <end position="207"/>
    </location>
</feature>
<dbReference type="GO" id="GO:0022857">
    <property type="term" value="F:transmembrane transporter activity"/>
    <property type="evidence" value="ECO:0007669"/>
    <property type="project" value="InterPro"/>
</dbReference>
<reference evidence="8 9" key="1">
    <citation type="submission" date="2014-04" db="EMBL/GenBank/DDBJ databases">
        <authorList>
            <consortium name="DOE Joint Genome Institute"/>
            <person name="Kuo A."/>
            <person name="Girlanda M."/>
            <person name="Perotto S."/>
            <person name="Kohler A."/>
            <person name="Nagy L.G."/>
            <person name="Floudas D."/>
            <person name="Copeland A."/>
            <person name="Barry K.W."/>
            <person name="Cichocki N."/>
            <person name="Veneault-Fourrey C."/>
            <person name="LaButti K."/>
            <person name="Lindquist E.A."/>
            <person name="Lipzen A."/>
            <person name="Lundell T."/>
            <person name="Morin E."/>
            <person name="Murat C."/>
            <person name="Sun H."/>
            <person name="Tunlid A."/>
            <person name="Henrissat B."/>
            <person name="Grigoriev I.V."/>
            <person name="Hibbett D.S."/>
            <person name="Martin F."/>
            <person name="Nordberg H.P."/>
            <person name="Cantor M.N."/>
            <person name="Hua S.X."/>
        </authorList>
    </citation>
    <scope>NUCLEOTIDE SEQUENCE [LARGE SCALE GENOMIC DNA]</scope>
    <source>
        <strain evidence="8 9">MUT 4182</strain>
    </source>
</reference>
<dbReference type="InterPro" id="IPR036259">
    <property type="entry name" value="MFS_trans_sf"/>
</dbReference>
<evidence type="ECO:0000313" key="9">
    <source>
        <dbReference type="Proteomes" id="UP000054248"/>
    </source>
</evidence>
<feature type="transmembrane region" description="Helical" evidence="6">
    <location>
        <begin position="98"/>
        <end position="118"/>
    </location>
</feature>
<feature type="transmembrane region" description="Helical" evidence="6">
    <location>
        <begin position="278"/>
        <end position="298"/>
    </location>
</feature>
<feature type="transmembrane region" description="Helical" evidence="6">
    <location>
        <begin position="418"/>
        <end position="438"/>
    </location>
</feature>
<dbReference type="Proteomes" id="UP000054248">
    <property type="component" value="Unassembled WGS sequence"/>
</dbReference>
<feature type="transmembrane region" description="Helical" evidence="6">
    <location>
        <begin position="151"/>
        <end position="172"/>
    </location>
</feature>
<evidence type="ECO:0000256" key="1">
    <source>
        <dbReference type="ARBA" id="ARBA00004141"/>
    </source>
</evidence>
<evidence type="ECO:0000256" key="3">
    <source>
        <dbReference type="ARBA" id="ARBA00022989"/>
    </source>
</evidence>
<evidence type="ECO:0000256" key="2">
    <source>
        <dbReference type="ARBA" id="ARBA00022692"/>
    </source>
</evidence>
<evidence type="ECO:0000256" key="5">
    <source>
        <dbReference type="SAM" id="MobiDB-lite"/>
    </source>
</evidence>
<evidence type="ECO:0000256" key="4">
    <source>
        <dbReference type="ARBA" id="ARBA00023136"/>
    </source>
</evidence>
<dbReference type="HOGENOM" id="CLU_000960_26_0_1"/>
<dbReference type="PANTHER" id="PTHR23501:SF39">
    <property type="entry name" value="MULTIDRUG TRANSPORTER, PUTATIVE (AFU_ORTHOLOGUE AFUA_1G05010)-RELATED"/>
    <property type="match status" value="1"/>
</dbReference>
<feature type="domain" description="Major facilitator superfamily (MFS) profile" evidence="7">
    <location>
        <begin position="61"/>
        <end position="608"/>
    </location>
</feature>
<feature type="region of interest" description="Disordered" evidence="5">
    <location>
        <begin position="613"/>
        <end position="648"/>
    </location>
</feature>
<feature type="compositionally biased region" description="Polar residues" evidence="5">
    <location>
        <begin position="1"/>
        <end position="17"/>
    </location>
</feature>
<evidence type="ECO:0000313" key="8">
    <source>
        <dbReference type="EMBL" id="KIO32527.1"/>
    </source>
</evidence>
<dbReference type="InterPro" id="IPR020846">
    <property type="entry name" value="MFS_dom"/>
</dbReference>
<feature type="transmembrane region" description="Helical" evidence="6">
    <location>
        <begin position="310"/>
        <end position="328"/>
    </location>
</feature>
<dbReference type="AlphaFoldDB" id="A0A0C3MFM2"/>
<dbReference type="PROSITE" id="PS50850">
    <property type="entry name" value="MFS"/>
    <property type="match status" value="1"/>
</dbReference>
<feature type="transmembrane region" description="Helical" evidence="6">
    <location>
        <begin position="383"/>
        <end position="406"/>
    </location>
</feature>
<keyword evidence="3 6" id="KW-1133">Transmembrane helix</keyword>
<comment type="subcellular location">
    <subcellularLocation>
        <location evidence="1">Membrane</location>
        <topology evidence="1">Multi-pass membrane protein</topology>
    </subcellularLocation>
</comment>
<reference evidence="9" key="2">
    <citation type="submission" date="2015-01" db="EMBL/GenBank/DDBJ databases">
        <title>Evolutionary Origins and Diversification of the Mycorrhizal Mutualists.</title>
        <authorList>
            <consortium name="DOE Joint Genome Institute"/>
            <consortium name="Mycorrhizal Genomics Consortium"/>
            <person name="Kohler A."/>
            <person name="Kuo A."/>
            <person name="Nagy L.G."/>
            <person name="Floudas D."/>
            <person name="Copeland A."/>
            <person name="Barry K.W."/>
            <person name="Cichocki N."/>
            <person name="Veneault-Fourrey C."/>
            <person name="LaButti K."/>
            <person name="Lindquist E.A."/>
            <person name="Lipzen A."/>
            <person name="Lundell T."/>
            <person name="Morin E."/>
            <person name="Murat C."/>
            <person name="Riley R."/>
            <person name="Ohm R."/>
            <person name="Sun H."/>
            <person name="Tunlid A."/>
            <person name="Henrissat B."/>
            <person name="Grigoriev I.V."/>
            <person name="Hibbett D.S."/>
            <person name="Martin F."/>
        </authorList>
    </citation>
    <scope>NUCLEOTIDE SEQUENCE [LARGE SCALE GENOMIC DNA]</scope>
    <source>
        <strain evidence="9">MUT 4182</strain>
    </source>
</reference>
<feature type="region of interest" description="Disordered" evidence="5">
    <location>
        <begin position="1"/>
        <end position="47"/>
    </location>
</feature>
<sequence>MEPSTALASHSTLQLSTPHPYPPPSVVAQPKIPARGSETTQKEQERWPPAGYGRWNIRIRMMLCLVIPTYLDTLDYTVVATAQPHIASDFNRLDLQSWIGTSFLLTSTVFLPIFGSIADILGRHWALQVALLTFLVGSAVCTGAQSMIALLAGRGLAGIGAAGLVSVIRIIITDSGSLNEDNIMNAVLIVFYTIGFSTGPVVGGALLNKSFRWIFGINLPPCAVSSVLIFFVLRPILRPGQPSERLRYLNTNIGLPSQAPSKPDQKETRIHKLLRADWVGTILFIGGGILILLALSMGSSVEKRGYSSPIVISSFTIGFALIFLFVAWEYLVSSYMAAAVDEALGRPRRFPRSLYRCPNWLRLTEPAIPLDIFKSYDVVATSFAALTGGMVLFAGFYFLAIYFAIVQGYSAEDSGIQLLWFAPGLGGGTVIALIMIRLVKQPKYPSMIGCALITVGIGLLTTALSKNSPIQLKIYLLVTGIGLGLSFGPLMLQARYCQPSSRVATVVSMNNFFRTAGGTIGLAQLSAVLDTQVKNHIKDLASSGSLTPDQIASLGSLDSVHNILALDPSIRVLVQDTFRLACRWSFISLIPWCAIAAVMCLFLKTIPKENLKNGPTQTDTAGAQDTEKVGAISAADPSSSTLRPETRE</sequence>
<feature type="compositionally biased region" description="Polar residues" evidence="5">
    <location>
        <begin position="613"/>
        <end position="623"/>
    </location>
</feature>
<dbReference type="GO" id="GO:0005886">
    <property type="term" value="C:plasma membrane"/>
    <property type="evidence" value="ECO:0007669"/>
    <property type="project" value="TreeGrafter"/>
</dbReference>
<keyword evidence="2 6" id="KW-0812">Transmembrane</keyword>
<organism evidence="8 9">
    <name type="scientific">Tulasnella calospora MUT 4182</name>
    <dbReference type="NCBI Taxonomy" id="1051891"/>
    <lineage>
        <taxon>Eukaryota</taxon>
        <taxon>Fungi</taxon>
        <taxon>Dikarya</taxon>
        <taxon>Basidiomycota</taxon>
        <taxon>Agaricomycotina</taxon>
        <taxon>Agaricomycetes</taxon>
        <taxon>Cantharellales</taxon>
        <taxon>Tulasnellaceae</taxon>
        <taxon>Tulasnella</taxon>
    </lineage>
</organism>
<dbReference type="Pfam" id="PF07690">
    <property type="entry name" value="MFS_1"/>
    <property type="match status" value="1"/>
</dbReference>
<proteinExistence type="predicted"/>
<evidence type="ECO:0000259" key="7">
    <source>
        <dbReference type="PROSITE" id="PS50850"/>
    </source>
</evidence>
<keyword evidence="9" id="KW-1185">Reference proteome</keyword>
<dbReference type="PANTHER" id="PTHR23501">
    <property type="entry name" value="MAJOR FACILITATOR SUPERFAMILY"/>
    <property type="match status" value="1"/>
</dbReference>
<keyword evidence="4 6" id="KW-0472">Membrane</keyword>
<feature type="transmembrane region" description="Helical" evidence="6">
    <location>
        <begin position="474"/>
        <end position="492"/>
    </location>
</feature>
<feature type="transmembrane region" description="Helical" evidence="6">
    <location>
        <begin position="444"/>
        <end position="462"/>
    </location>
</feature>
<accession>A0A0C3MFM2</accession>
<dbReference type="InterPro" id="IPR011701">
    <property type="entry name" value="MFS"/>
</dbReference>
<feature type="transmembrane region" description="Helical" evidence="6">
    <location>
        <begin position="214"/>
        <end position="237"/>
    </location>
</feature>
<feature type="transmembrane region" description="Helical" evidence="6">
    <location>
        <begin position="124"/>
        <end position="144"/>
    </location>
</feature>
<dbReference type="SUPFAM" id="SSF103473">
    <property type="entry name" value="MFS general substrate transporter"/>
    <property type="match status" value="1"/>
</dbReference>
<gene>
    <name evidence="8" type="ORF">M407DRAFT_213667</name>
</gene>
<name>A0A0C3MFM2_9AGAM</name>
<dbReference type="OrthoDB" id="6770063at2759"/>
<evidence type="ECO:0000256" key="6">
    <source>
        <dbReference type="SAM" id="Phobius"/>
    </source>
</evidence>
<protein>
    <recommendedName>
        <fullName evidence="7">Major facilitator superfamily (MFS) profile domain-containing protein</fullName>
    </recommendedName>
</protein>
<feature type="compositionally biased region" description="Polar residues" evidence="5">
    <location>
        <begin position="636"/>
        <end position="648"/>
    </location>
</feature>
<dbReference type="EMBL" id="KN822954">
    <property type="protein sequence ID" value="KIO32527.1"/>
    <property type="molecule type" value="Genomic_DNA"/>
</dbReference>
<feature type="transmembrane region" description="Helical" evidence="6">
    <location>
        <begin position="584"/>
        <end position="603"/>
    </location>
</feature>
<dbReference type="Gene3D" id="1.20.1250.20">
    <property type="entry name" value="MFS general substrate transporter like domains"/>
    <property type="match status" value="2"/>
</dbReference>